<feature type="domain" description="Amidohydrolase 3" evidence="1">
    <location>
        <begin position="17"/>
        <end position="353"/>
    </location>
</feature>
<dbReference type="AlphaFoldDB" id="A0A5B9PK67"/>
<proteinExistence type="predicted"/>
<name>A0A5B9PK67_9BACT</name>
<dbReference type="PANTHER" id="PTHR22642">
    <property type="entry name" value="IMIDAZOLONEPROPIONASE"/>
    <property type="match status" value="1"/>
</dbReference>
<evidence type="ECO:0000313" key="2">
    <source>
        <dbReference type="EMBL" id="QEG23051.1"/>
    </source>
</evidence>
<dbReference type="Proteomes" id="UP000322214">
    <property type="component" value="Chromosome"/>
</dbReference>
<evidence type="ECO:0000259" key="1">
    <source>
        <dbReference type="Pfam" id="PF07969"/>
    </source>
</evidence>
<dbReference type="InterPro" id="IPR032466">
    <property type="entry name" value="Metal_Hydrolase"/>
</dbReference>
<organism evidence="2 3">
    <name type="scientific">Mariniblastus fucicola</name>
    <dbReference type="NCBI Taxonomy" id="980251"/>
    <lineage>
        <taxon>Bacteria</taxon>
        <taxon>Pseudomonadati</taxon>
        <taxon>Planctomycetota</taxon>
        <taxon>Planctomycetia</taxon>
        <taxon>Pirellulales</taxon>
        <taxon>Pirellulaceae</taxon>
        <taxon>Mariniblastus</taxon>
    </lineage>
</organism>
<dbReference type="STRING" id="980251.GCA_001642875_04016"/>
<dbReference type="Gene3D" id="3.10.310.70">
    <property type="match status" value="1"/>
</dbReference>
<gene>
    <name evidence="2" type="ORF">MFFC18_29430</name>
</gene>
<sequence length="404" mass="45169">MDALSETACDVSKTVKIPLLRDRHTHPFLYASWIDGLNLHRVSARDDALSMIGNREAKPGEILIVQGWLDSKFELSASDLEPFGPTAVFNLSLHGLVMNEAARKMIEAELGAAGNWSDQAWYERNLRKILNAFAILNGNADRLRRYFQWLHEEQGVIYSEEMLLAGEKEIEVFREADLLHRTRFWCSLEMWHSLSAESKQLIDGMKIFADGALGVRTAAVNDPYDNGDRGMLMYSDDELVQLLTKCIATDKAIAIHAIGDRAIDQVVHAVADLRTETSFRNQVRIEHAQLISLETARVAKESEIILSMQPNFSADSAEYSDRLPQRYLLANNPFRMLIDEVGFIPGDDLIFGSDGMPPGATEAVHQSLCPPFPDRQALTIEELVAGYCDASVFAADEMVEVTLP</sequence>
<dbReference type="EMBL" id="CP042912">
    <property type="protein sequence ID" value="QEG23051.1"/>
    <property type="molecule type" value="Genomic_DNA"/>
</dbReference>
<dbReference type="KEGG" id="mff:MFFC18_29430"/>
<dbReference type="Pfam" id="PF07969">
    <property type="entry name" value="Amidohydro_3"/>
    <property type="match status" value="1"/>
</dbReference>
<reference evidence="2 3" key="1">
    <citation type="submission" date="2019-08" db="EMBL/GenBank/DDBJ databases">
        <title>Deep-cultivation of Planctomycetes and their phenomic and genomic characterization uncovers novel biology.</title>
        <authorList>
            <person name="Wiegand S."/>
            <person name="Jogler M."/>
            <person name="Boedeker C."/>
            <person name="Pinto D."/>
            <person name="Vollmers J."/>
            <person name="Rivas-Marin E."/>
            <person name="Kohn T."/>
            <person name="Peeters S.H."/>
            <person name="Heuer A."/>
            <person name="Rast P."/>
            <person name="Oberbeckmann S."/>
            <person name="Bunk B."/>
            <person name="Jeske O."/>
            <person name="Meyerdierks A."/>
            <person name="Storesund J.E."/>
            <person name="Kallscheuer N."/>
            <person name="Luecker S."/>
            <person name="Lage O.M."/>
            <person name="Pohl T."/>
            <person name="Merkel B.J."/>
            <person name="Hornburger P."/>
            <person name="Mueller R.-W."/>
            <person name="Bruemmer F."/>
            <person name="Labrenz M."/>
            <person name="Spormann A.M."/>
            <person name="Op den Camp H."/>
            <person name="Overmann J."/>
            <person name="Amann R."/>
            <person name="Jetten M.S.M."/>
            <person name="Mascher T."/>
            <person name="Medema M.H."/>
            <person name="Devos D.P."/>
            <person name="Kaster A.-K."/>
            <person name="Ovreas L."/>
            <person name="Rohde M."/>
            <person name="Galperin M.Y."/>
            <person name="Jogler C."/>
        </authorList>
    </citation>
    <scope>NUCLEOTIDE SEQUENCE [LARGE SCALE GENOMIC DNA]</scope>
    <source>
        <strain evidence="2 3">FC18</strain>
    </source>
</reference>
<dbReference type="InterPro" id="IPR013108">
    <property type="entry name" value="Amidohydro_3"/>
</dbReference>
<evidence type="ECO:0000313" key="3">
    <source>
        <dbReference type="Proteomes" id="UP000322214"/>
    </source>
</evidence>
<dbReference type="SUPFAM" id="SSF51556">
    <property type="entry name" value="Metallo-dependent hydrolases"/>
    <property type="match status" value="1"/>
</dbReference>
<dbReference type="GO" id="GO:0016787">
    <property type="term" value="F:hydrolase activity"/>
    <property type="evidence" value="ECO:0007669"/>
    <property type="project" value="UniProtKB-KW"/>
</dbReference>
<dbReference type="Gene3D" id="3.20.20.140">
    <property type="entry name" value="Metal-dependent hydrolases"/>
    <property type="match status" value="1"/>
</dbReference>
<keyword evidence="3" id="KW-1185">Reference proteome</keyword>
<accession>A0A5B9PK67</accession>
<protein>
    <submittedName>
        <fullName evidence="2">Amidohydrolase family protein</fullName>
    </submittedName>
</protein>
<keyword evidence="2" id="KW-0378">Hydrolase</keyword>
<dbReference type="PANTHER" id="PTHR22642:SF2">
    <property type="entry name" value="PROTEIN LONG AFTER FAR-RED 3"/>
    <property type="match status" value="1"/>
</dbReference>